<protein>
    <submittedName>
        <fullName evidence="2">Uncharacterized protein</fullName>
    </submittedName>
</protein>
<gene>
    <name evidence="2" type="ORF">RCL2_001297800</name>
</gene>
<keyword evidence="1" id="KW-1133">Transmembrane helix</keyword>
<evidence type="ECO:0000256" key="1">
    <source>
        <dbReference type="SAM" id="Phobius"/>
    </source>
</evidence>
<comment type="caution">
    <text evidence="2">The sequence shown here is derived from an EMBL/GenBank/DDBJ whole genome shotgun (WGS) entry which is preliminary data.</text>
</comment>
<dbReference type="EMBL" id="BLAL01000158">
    <property type="protein sequence ID" value="GES85881.1"/>
    <property type="molecule type" value="Genomic_DNA"/>
</dbReference>
<name>A0A8H3QNF9_9GLOM</name>
<evidence type="ECO:0000313" key="3">
    <source>
        <dbReference type="Proteomes" id="UP000615446"/>
    </source>
</evidence>
<keyword evidence="1" id="KW-0812">Transmembrane</keyword>
<evidence type="ECO:0000313" key="2">
    <source>
        <dbReference type="EMBL" id="GES85881.1"/>
    </source>
</evidence>
<sequence length="175" mass="20327">MFDELVLKKNDELVLKKKVELVLKKEDELVLKKEDELVLKTEDELVPKKEDEPLILEKEKRRISIKEWLENPENNYKIKKIILIIVTILAGVNIDALEILGTNLRPSGIKLNIELSEKSKKISLIGTIVVINFSYLAAFCLSLTAIFMLKNLIKSFKEIKEIKSKKEERKRLEKL</sequence>
<reference evidence="2" key="1">
    <citation type="submission" date="2019-10" db="EMBL/GenBank/DDBJ databases">
        <title>Conservation and host-specific expression of non-tandemly repeated heterogenous ribosome RNA gene in arbuscular mycorrhizal fungi.</title>
        <authorList>
            <person name="Maeda T."/>
            <person name="Kobayashi Y."/>
            <person name="Nakagawa T."/>
            <person name="Ezawa T."/>
            <person name="Yamaguchi K."/>
            <person name="Bino T."/>
            <person name="Nishimoto Y."/>
            <person name="Shigenobu S."/>
            <person name="Kawaguchi M."/>
        </authorList>
    </citation>
    <scope>NUCLEOTIDE SEQUENCE</scope>
    <source>
        <strain evidence="2">HR1</strain>
    </source>
</reference>
<proteinExistence type="predicted"/>
<dbReference type="Proteomes" id="UP000615446">
    <property type="component" value="Unassembled WGS sequence"/>
</dbReference>
<accession>A0A8H3QNF9</accession>
<organism evidence="2 3">
    <name type="scientific">Rhizophagus clarus</name>
    <dbReference type="NCBI Taxonomy" id="94130"/>
    <lineage>
        <taxon>Eukaryota</taxon>
        <taxon>Fungi</taxon>
        <taxon>Fungi incertae sedis</taxon>
        <taxon>Mucoromycota</taxon>
        <taxon>Glomeromycotina</taxon>
        <taxon>Glomeromycetes</taxon>
        <taxon>Glomerales</taxon>
        <taxon>Glomeraceae</taxon>
        <taxon>Rhizophagus</taxon>
    </lineage>
</organism>
<feature type="transmembrane region" description="Helical" evidence="1">
    <location>
        <begin position="122"/>
        <end position="149"/>
    </location>
</feature>
<feature type="transmembrane region" description="Helical" evidence="1">
    <location>
        <begin position="81"/>
        <end position="102"/>
    </location>
</feature>
<dbReference type="AlphaFoldDB" id="A0A8H3QNF9"/>
<keyword evidence="1" id="KW-0472">Membrane</keyword>